<organism evidence="1 2">
    <name type="scientific">Streblomastix strix</name>
    <dbReference type="NCBI Taxonomy" id="222440"/>
    <lineage>
        <taxon>Eukaryota</taxon>
        <taxon>Metamonada</taxon>
        <taxon>Preaxostyla</taxon>
        <taxon>Oxymonadida</taxon>
        <taxon>Streblomastigidae</taxon>
        <taxon>Streblomastix</taxon>
    </lineage>
</organism>
<proteinExistence type="predicted"/>
<comment type="caution">
    <text evidence="1">The sequence shown here is derived from an EMBL/GenBank/DDBJ whole genome shotgun (WGS) entry which is preliminary data.</text>
</comment>
<protein>
    <submittedName>
        <fullName evidence="1">Uncharacterized protein</fullName>
    </submittedName>
</protein>
<sequence length="78" mass="8808">MFVDLRDKGISSSTEATRMVRQCCEAKYIQKLAGTILAEATKCPSPMVSKKQDLKLRGYQIFTLVTVNMQIFQSDTMI</sequence>
<dbReference type="Proteomes" id="UP000324800">
    <property type="component" value="Unassembled WGS sequence"/>
</dbReference>
<evidence type="ECO:0000313" key="1">
    <source>
        <dbReference type="EMBL" id="KAA6355394.1"/>
    </source>
</evidence>
<dbReference type="AlphaFoldDB" id="A0A5J4TAJ4"/>
<accession>A0A5J4TAJ4</accession>
<name>A0A5J4TAJ4_9EUKA</name>
<dbReference type="EMBL" id="SNRW01034688">
    <property type="protein sequence ID" value="KAA6355394.1"/>
    <property type="molecule type" value="Genomic_DNA"/>
</dbReference>
<feature type="non-terminal residue" evidence="1">
    <location>
        <position position="78"/>
    </location>
</feature>
<reference evidence="1 2" key="1">
    <citation type="submission" date="2019-03" db="EMBL/GenBank/DDBJ databases">
        <title>Single cell metagenomics reveals metabolic interactions within the superorganism composed of flagellate Streblomastix strix and complex community of Bacteroidetes bacteria on its surface.</title>
        <authorList>
            <person name="Treitli S.C."/>
            <person name="Kolisko M."/>
            <person name="Husnik F."/>
            <person name="Keeling P."/>
            <person name="Hampl V."/>
        </authorList>
    </citation>
    <scope>NUCLEOTIDE SEQUENCE [LARGE SCALE GENOMIC DNA]</scope>
    <source>
        <strain evidence="1">ST1C</strain>
    </source>
</reference>
<evidence type="ECO:0000313" key="2">
    <source>
        <dbReference type="Proteomes" id="UP000324800"/>
    </source>
</evidence>
<gene>
    <name evidence="1" type="ORF">EZS28_049079</name>
</gene>